<evidence type="ECO:0000259" key="4">
    <source>
        <dbReference type="Pfam" id="PF13458"/>
    </source>
</evidence>
<dbReference type="AlphaFoldDB" id="A0A1I1LT68"/>
<dbReference type="Pfam" id="PF13458">
    <property type="entry name" value="Peripla_BP_6"/>
    <property type="match status" value="1"/>
</dbReference>
<dbReference type="Gene3D" id="3.40.50.2300">
    <property type="match status" value="2"/>
</dbReference>
<dbReference type="SUPFAM" id="SSF53822">
    <property type="entry name" value="Periplasmic binding protein-like I"/>
    <property type="match status" value="1"/>
</dbReference>
<dbReference type="InterPro" id="IPR051010">
    <property type="entry name" value="BCAA_transport"/>
</dbReference>
<comment type="similarity">
    <text evidence="1">Belongs to the leucine-binding protein family.</text>
</comment>
<reference evidence="5 6" key="1">
    <citation type="submission" date="2016-10" db="EMBL/GenBank/DDBJ databases">
        <authorList>
            <person name="de Groot N.N."/>
        </authorList>
    </citation>
    <scope>NUCLEOTIDE SEQUENCE [LARGE SCALE GENOMIC DNA]</scope>
    <source>
        <strain evidence="5 6">DSM 6059</strain>
    </source>
</reference>
<dbReference type="PANTHER" id="PTHR30483:SF6">
    <property type="entry name" value="PERIPLASMIC BINDING PROTEIN OF ABC TRANSPORTER FOR NATURAL AMINO ACIDS"/>
    <property type="match status" value="1"/>
</dbReference>
<evidence type="ECO:0000313" key="6">
    <source>
        <dbReference type="Proteomes" id="UP000198862"/>
    </source>
</evidence>
<dbReference type="EMBL" id="FOLO01000016">
    <property type="protein sequence ID" value="SFC72660.1"/>
    <property type="molecule type" value="Genomic_DNA"/>
</dbReference>
<evidence type="ECO:0000256" key="3">
    <source>
        <dbReference type="SAM" id="SignalP"/>
    </source>
</evidence>
<dbReference type="PROSITE" id="PS51257">
    <property type="entry name" value="PROKAR_LIPOPROTEIN"/>
    <property type="match status" value="1"/>
</dbReference>
<dbReference type="OrthoDB" id="9147078at2"/>
<feature type="signal peptide" evidence="3">
    <location>
        <begin position="1"/>
        <end position="25"/>
    </location>
</feature>
<keyword evidence="2 3" id="KW-0732">Signal</keyword>
<dbReference type="InterPro" id="IPR028081">
    <property type="entry name" value="Leu-bd"/>
</dbReference>
<gene>
    <name evidence="5" type="ORF">SAMN02745724_02391</name>
</gene>
<keyword evidence="6" id="KW-1185">Reference proteome</keyword>
<evidence type="ECO:0000256" key="2">
    <source>
        <dbReference type="ARBA" id="ARBA00022729"/>
    </source>
</evidence>
<organism evidence="5 6">
    <name type="scientific">Pseudoalteromonas denitrificans DSM 6059</name>
    <dbReference type="NCBI Taxonomy" id="1123010"/>
    <lineage>
        <taxon>Bacteria</taxon>
        <taxon>Pseudomonadati</taxon>
        <taxon>Pseudomonadota</taxon>
        <taxon>Gammaproteobacteria</taxon>
        <taxon>Alteromonadales</taxon>
        <taxon>Pseudoalteromonadaceae</taxon>
        <taxon>Pseudoalteromonas</taxon>
    </lineage>
</organism>
<protein>
    <submittedName>
        <fullName evidence="5">ABC-type branched-chain amino acid transport system, substrate-binding protein</fullName>
    </submittedName>
</protein>
<feature type="chain" id="PRO_5011750020" evidence="3">
    <location>
        <begin position="26"/>
        <end position="429"/>
    </location>
</feature>
<dbReference type="RefSeq" id="WP_091983966.1">
    <property type="nucleotide sequence ID" value="NZ_FOLO01000016.1"/>
</dbReference>
<dbReference type="InterPro" id="IPR028082">
    <property type="entry name" value="Peripla_BP_I"/>
</dbReference>
<evidence type="ECO:0000256" key="1">
    <source>
        <dbReference type="ARBA" id="ARBA00010062"/>
    </source>
</evidence>
<dbReference type="PANTHER" id="PTHR30483">
    <property type="entry name" value="LEUCINE-SPECIFIC-BINDING PROTEIN"/>
    <property type="match status" value="1"/>
</dbReference>
<proteinExistence type="inferred from homology"/>
<feature type="domain" description="Leucine-binding protein" evidence="4">
    <location>
        <begin position="60"/>
        <end position="353"/>
    </location>
</feature>
<sequence length="429" mass="46667">MNKLCKLKIYIMGVLFIVSCGGAHNDDANTPLVIDIVAQQFKQDAINIGSISPRLDRLNSCLLAAKQINEVGGVLGKELNIVGFIATSTEQSTEFVKKMLEVDIQAIELQFSSRALAAADFTVPAEKVLLASTAQSTSISNIADNDLVFRFQPRTDTISLALAKLAFEKGGRKAVVIHNSDDIFGVSLFQQFSEAFMSLGGEIVAEISFPIAKENGFDDELRMLEASGADVILNNMLMPSLAANFYNEALNVNFEQYVHLTGNFTESALFTDNLVDASKVDGLLGLQSPRGNQLDENVKFYQASFAEQFDVTQGSFSNNVYDACQVAALAIERAGRENNTDTPTGLMIRNSLRAVMNPPGEIAGAVDIGAAFEILRSGGEIDFNGTYTHEWDEKGDLIGDLTFDISSFDGINLNWIISEQFVIHVESNP</sequence>
<name>A0A1I1LT68_9GAMM</name>
<accession>A0A1I1LT68</accession>
<dbReference type="STRING" id="1123010.SAMN02745724_02391"/>
<dbReference type="Proteomes" id="UP000198862">
    <property type="component" value="Unassembled WGS sequence"/>
</dbReference>
<evidence type="ECO:0000313" key="5">
    <source>
        <dbReference type="EMBL" id="SFC72660.1"/>
    </source>
</evidence>